<sequence>MRHLFFILFLFVFTNGFSQKRKSSRTGNVAIDELTMKQYSKDTTATAVVLYEHGNYYINENKNYNNTTDYYFKIKILKKEGVAKATIEIPLYEKETIHDIKGITYNLSEGNSIQKTHLLDSKIYTKDINKHWKEVTFTLPNIKVGSVIEYVYSVTSPYSQIDDWFFQSDIPKAQSDFTAAILGNYKYNVRMVGFLKLKRDNPSVKRGCINIPGLGEGGCLLLDYSMENIPVFKEEDYMLSKDNFLSKLAFDLKSYTSPKGLVKKYTKTWKDADRSLKLDFLDNQSTKKKFFKKQLDPAILSNANELEKATQIYQFIQRHFTWNDKYWPSKKVRVKEAFQNRSGNIFDINLALYNSLQAANIESYLVLTSTRNRAIPTRLHPIVNDFNYLLVKTIINEKTYFLDASSSYVPFGLVRYNALNGDGRVMDFKKGSYWEPIQLNKKTYKNIKTQLAFNEDGELTGNLTIATDGYFAVNERAKIHSKGDDTYIEDFESKYPNLSVEDFKFRNLKQNSKPLHQVYKVTFDEIDLSNDHIRINPFLIDKSTRNPFKLDKREYPVDYGYPSKNSYLLSLKIPSGFAVKELPQNKAFSLPNNGGRYRLVFSKTDDKINIYAQTSIHKKLYSTEEYHYLKEFYKQIISSQDVFIEFEKVNK</sequence>
<comment type="caution">
    <text evidence="2">The sequence shown here is derived from an EMBL/GenBank/DDBJ whole genome shotgun (WGS) entry which is preliminary data.</text>
</comment>
<dbReference type="EMBL" id="CAXJIO010000018">
    <property type="protein sequence ID" value="CAL2104653.1"/>
    <property type="molecule type" value="Genomic_DNA"/>
</dbReference>
<organism evidence="2 3">
    <name type="scientific">Tenacibaculum polynesiense</name>
    <dbReference type="NCBI Taxonomy" id="3137857"/>
    <lineage>
        <taxon>Bacteria</taxon>
        <taxon>Pseudomonadati</taxon>
        <taxon>Bacteroidota</taxon>
        <taxon>Flavobacteriia</taxon>
        <taxon>Flavobacteriales</taxon>
        <taxon>Flavobacteriaceae</taxon>
        <taxon>Tenacibaculum</taxon>
    </lineage>
</organism>
<dbReference type="InterPro" id="IPR024618">
    <property type="entry name" value="DUF3857"/>
</dbReference>
<dbReference type="RefSeq" id="WP_348714224.1">
    <property type="nucleotide sequence ID" value="NZ_CAXJIO010000018.1"/>
</dbReference>
<dbReference type="Proteomes" id="UP001497527">
    <property type="component" value="Unassembled WGS sequence"/>
</dbReference>
<protein>
    <recommendedName>
        <fullName evidence="1">DUF3857 domain-containing protein</fullName>
    </recommendedName>
</protein>
<keyword evidence="3" id="KW-1185">Reference proteome</keyword>
<dbReference type="Gene3D" id="3.10.620.30">
    <property type="match status" value="1"/>
</dbReference>
<dbReference type="Gene3D" id="2.60.120.1130">
    <property type="match status" value="1"/>
</dbReference>
<name>A0ABP1F7X2_9FLAO</name>
<gene>
    <name evidence="2" type="ORF">T190423A01A_90078</name>
</gene>
<dbReference type="Gene3D" id="2.60.40.3140">
    <property type="match status" value="1"/>
</dbReference>
<evidence type="ECO:0000313" key="2">
    <source>
        <dbReference type="EMBL" id="CAL2104653.1"/>
    </source>
</evidence>
<evidence type="ECO:0000259" key="1">
    <source>
        <dbReference type="Pfam" id="PF12969"/>
    </source>
</evidence>
<reference evidence="2 3" key="1">
    <citation type="submission" date="2024-05" db="EMBL/GenBank/DDBJ databases">
        <authorList>
            <person name="Duchaud E."/>
        </authorList>
    </citation>
    <scope>NUCLEOTIDE SEQUENCE [LARGE SCALE GENOMIC DNA]</scope>
    <source>
        <strain evidence="2">Ena-SAMPLE-TAB-13-05-2024-13:56:06:370-140308</strain>
    </source>
</reference>
<evidence type="ECO:0000313" key="3">
    <source>
        <dbReference type="Proteomes" id="UP001497527"/>
    </source>
</evidence>
<dbReference type="Pfam" id="PF12969">
    <property type="entry name" value="DUF3857"/>
    <property type="match status" value="1"/>
</dbReference>
<feature type="domain" description="DUF3857" evidence="1">
    <location>
        <begin position="64"/>
        <end position="181"/>
    </location>
</feature>
<proteinExistence type="predicted"/>
<accession>A0ABP1F7X2</accession>